<evidence type="ECO:0000313" key="9">
    <source>
        <dbReference type="Proteomes" id="UP000032233"/>
    </source>
</evidence>
<accession>A0A0D2HTI1</accession>
<dbReference type="FunFam" id="3.40.605.10:FF:000007">
    <property type="entry name" value="NAD/NADP-dependent betaine aldehyde dehydrogenase"/>
    <property type="match status" value="1"/>
</dbReference>
<keyword evidence="9" id="KW-1185">Reference proteome</keyword>
<dbReference type="FunFam" id="3.40.605.10:FF:000026">
    <property type="entry name" value="Aldehyde dehydrogenase, putative"/>
    <property type="match status" value="1"/>
</dbReference>
<evidence type="ECO:0000256" key="2">
    <source>
        <dbReference type="ARBA" id="ARBA00009986"/>
    </source>
</evidence>
<feature type="domain" description="Alcohol dehydrogenase iron-type/glycerol dehydrogenase GldA" evidence="6">
    <location>
        <begin position="513"/>
        <end position="679"/>
    </location>
</feature>
<dbReference type="InterPro" id="IPR016163">
    <property type="entry name" value="Ald_DH_C"/>
</dbReference>
<dbReference type="Gene3D" id="3.40.50.1970">
    <property type="match status" value="1"/>
</dbReference>
<evidence type="ECO:0000256" key="1">
    <source>
        <dbReference type="ARBA" id="ARBA00007358"/>
    </source>
</evidence>
<dbReference type="PROSITE" id="PS00687">
    <property type="entry name" value="ALDEHYDE_DEHYDR_GLU"/>
    <property type="match status" value="1"/>
</dbReference>
<feature type="domain" description="Fe-containing alcohol dehydrogenase-like C-terminal" evidence="7">
    <location>
        <begin position="690"/>
        <end position="886"/>
    </location>
</feature>
<proteinExistence type="inferred from homology"/>
<sequence length="886" mass="94670">MDHYRLFIGGEFVDPGDGRTFETLDPGTGEAIATVARAGEDEANQAISAAREAFDKGDWSGLKPPDRSRLVMDFADRMMTHAVRLSILESMDSGGIINRTKTEVFLGSQMLRNLAQYAAGSFPWQEEIPVSGNPFFPGRNYIVREPIGVTVGIVPWNFPLTMALWKIGQAIIMGNTVVLKPASNTPISALVLAEAVAESSIPKGVVNIITGPGGVLGKTLATHPEVDKIAFTGSTEVGREIMTQAAKGIKKVTLELGGKSANIILDDADLDLAVDGVLFGTFFHTGQICESGTRILVHDAVYDKVIAKLKKRVSGVKIAYQLDPESQMGPLVSAEQRGTTESYVKLGLEKGFNLLCGGERPEGFMFQEGFYYKPTIFTDVDNKSRLAQEEIFGPVACVIRFENDEQAAGLANDSIYGLAGGIWTRDMKRAQELARNIKTGTMWINDYHAFGDYCPFGGYKESGIGRELGQEGLAEYTQTKRIHISSEGDQENKLGFQMMFSYPKSKSFQYIGPTKLNAGHGALNSLNTEVGLLSCQKAFVISDQGVAAAGLLARAEKALGDFWVGSFTDVPTDSSFETVDTAALAARRAGADLIVSLGGGSVMDTAKAVSVVLEHGGKATDHIAINRLTKAGLPHLAIPTTSGTGSEVTNVAVIKNQKVHRKVYLADNHLFPQTAVLDPDLTLSLPPGLTASTAMDALTHAAEAMMSLKSNPVCDGQALAAINLINQNLPLVMKNPQDKEARLNLQVAAAMAGWAFCIAQVALAHALAHTVGALHEIPHGTACGVFLPVVMRFNAEHADGPLKAIARALGIGVEGLEPGQAGEEAANKVEELMQACGHPTRLSQLGVPQEALYDCALHAVADPVCIFNPRPVTDPGLVMDLLEKAY</sequence>
<dbReference type="GO" id="GO:0016620">
    <property type="term" value="F:oxidoreductase activity, acting on the aldehyde or oxo group of donors, NAD or NADP as acceptor"/>
    <property type="evidence" value="ECO:0007669"/>
    <property type="project" value="InterPro"/>
</dbReference>
<dbReference type="PROSITE" id="PS00913">
    <property type="entry name" value="ADH_IRON_1"/>
    <property type="match status" value="1"/>
</dbReference>
<comment type="similarity">
    <text evidence="2">Belongs to the aldehyde dehydrogenase family.</text>
</comment>
<reference evidence="8 9" key="1">
    <citation type="submission" date="2013-11" db="EMBL/GenBank/DDBJ databases">
        <title>Metagenomic analysis of a methanogenic consortium involved in long chain n-alkane degradation.</title>
        <authorList>
            <person name="Davidova I.A."/>
            <person name="Callaghan A.V."/>
            <person name="Wawrik B."/>
            <person name="Pruitt S."/>
            <person name="Marks C."/>
            <person name="Duncan K.E."/>
            <person name="Suflita J.M."/>
        </authorList>
    </citation>
    <scope>NUCLEOTIDE SEQUENCE [LARGE SCALE GENOMIC DNA]</scope>
    <source>
        <strain evidence="8 9">SPR</strain>
    </source>
</reference>
<dbReference type="InParanoid" id="A0A0D2HTI1"/>
<keyword evidence="3" id="KW-0560">Oxidoreductase</keyword>
<dbReference type="Gene3D" id="1.20.1090.10">
    <property type="entry name" value="Dehydroquinate synthase-like - alpha domain"/>
    <property type="match status" value="1"/>
</dbReference>
<organism evidence="8 9">
    <name type="scientific">Dethiosulfatarculus sandiegensis</name>
    <dbReference type="NCBI Taxonomy" id="1429043"/>
    <lineage>
        <taxon>Bacteria</taxon>
        <taxon>Pseudomonadati</taxon>
        <taxon>Thermodesulfobacteriota</taxon>
        <taxon>Desulfarculia</taxon>
        <taxon>Desulfarculales</taxon>
        <taxon>Desulfarculaceae</taxon>
        <taxon>Dethiosulfatarculus</taxon>
    </lineage>
</organism>
<dbReference type="InterPro" id="IPR016162">
    <property type="entry name" value="Ald_DH_N"/>
</dbReference>
<dbReference type="Pfam" id="PF25137">
    <property type="entry name" value="ADH_Fe_C"/>
    <property type="match status" value="1"/>
</dbReference>
<feature type="active site" evidence="4">
    <location>
        <position position="255"/>
    </location>
</feature>
<dbReference type="PANTHER" id="PTHR11699">
    <property type="entry name" value="ALDEHYDE DEHYDROGENASE-RELATED"/>
    <property type="match status" value="1"/>
</dbReference>
<gene>
    <name evidence="8" type="ORF">X474_13195</name>
</gene>
<dbReference type="FunFam" id="3.40.309.10:FF:000012">
    <property type="entry name" value="Betaine aldehyde dehydrogenase"/>
    <property type="match status" value="1"/>
</dbReference>
<dbReference type="PATRIC" id="fig|1429043.3.peg.2803"/>
<dbReference type="SUPFAM" id="SSF53720">
    <property type="entry name" value="ALDH-like"/>
    <property type="match status" value="1"/>
</dbReference>
<dbReference type="Proteomes" id="UP000032233">
    <property type="component" value="Unassembled WGS sequence"/>
</dbReference>
<dbReference type="Pfam" id="PF00465">
    <property type="entry name" value="Fe-ADH"/>
    <property type="match status" value="1"/>
</dbReference>
<dbReference type="OrthoDB" id="9762913at2"/>
<evidence type="ECO:0000256" key="4">
    <source>
        <dbReference type="PROSITE-ProRule" id="PRU10007"/>
    </source>
</evidence>
<dbReference type="InterPro" id="IPR001670">
    <property type="entry name" value="ADH_Fe/GldA"/>
</dbReference>
<dbReference type="GO" id="GO:0046872">
    <property type="term" value="F:metal ion binding"/>
    <property type="evidence" value="ECO:0007669"/>
    <property type="project" value="InterPro"/>
</dbReference>
<dbReference type="Pfam" id="PF00171">
    <property type="entry name" value="Aldedh"/>
    <property type="match status" value="1"/>
</dbReference>
<dbReference type="InterPro" id="IPR029510">
    <property type="entry name" value="Ald_DH_CS_GLU"/>
</dbReference>
<comment type="caution">
    <text evidence="8">The sequence shown here is derived from an EMBL/GenBank/DDBJ whole genome shotgun (WGS) entry which is preliminary data.</text>
</comment>
<dbReference type="Gene3D" id="3.40.605.10">
    <property type="entry name" value="Aldehyde Dehydrogenase, Chain A, domain 1"/>
    <property type="match status" value="1"/>
</dbReference>
<protein>
    <submittedName>
        <fullName evidence="8">Aldehyde dehydrogenase</fullName>
    </submittedName>
</protein>
<evidence type="ECO:0000259" key="6">
    <source>
        <dbReference type="Pfam" id="PF00465"/>
    </source>
</evidence>
<evidence type="ECO:0000259" key="7">
    <source>
        <dbReference type="Pfam" id="PF25137"/>
    </source>
</evidence>
<comment type="similarity">
    <text evidence="1">Belongs to the iron-containing alcohol dehydrogenase family.</text>
</comment>
<dbReference type="InterPro" id="IPR018211">
    <property type="entry name" value="ADH_Fe_CS"/>
</dbReference>
<name>A0A0D2HTI1_9BACT</name>
<dbReference type="Gene3D" id="3.40.309.10">
    <property type="entry name" value="Aldehyde Dehydrogenase, Chain A, domain 2"/>
    <property type="match status" value="1"/>
</dbReference>
<evidence type="ECO:0000259" key="5">
    <source>
        <dbReference type="Pfam" id="PF00171"/>
    </source>
</evidence>
<dbReference type="GO" id="GO:0016616">
    <property type="term" value="F:oxidoreductase activity, acting on the CH-OH group of donors, NAD or NADP as acceptor"/>
    <property type="evidence" value="ECO:0007669"/>
    <property type="project" value="UniProtKB-ARBA"/>
</dbReference>
<dbReference type="AlphaFoldDB" id="A0A0D2HTI1"/>
<evidence type="ECO:0000313" key="8">
    <source>
        <dbReference type="EMBL" id="KIX13813.1"/>
    </source>
</evidence>
<dbReference type="RefSeq" id="WP_044349014.1">
    <property type="nucleotide sequence ID" value="NZ_AZAC01000014.1"/>
</dbReference>
<evidence type="ECO:0000256" key="3">
    <source>
        <dbReference type="ARBA" id="ARBA00023002"/>
    </source>
</evidence>
<dbReference type="InterPro" id="IPR015590">
    <property type="entry name" value="Aldehyde_DH_dom"/>
</dbReference>
<dbReference type="FunFam" id="1.20.1090.10:FF:000001">
    <property type="entry name" value="Aldehyde-alcohol dehydrogenase"/>
    <property type="match status" value="1"/>
</dbReference>
<dbReference type="CDD" id="cd14865">
    <property type="entry name" value="Fe-ADH-like"/>
    <property type="match status" value="1"/>
</dbReference>
<dbReference type="STRING" id="1429043.X474_13195"/>
<dbReference type="SUPFAM" id="SSF56796">
    <property type="entry name" value="Dehydroquinate synthase-like"/>
    <property type="match status" value="1"/>
</dbReference>
<dbReference type="InterPro" id="IPR056798">
    <property type="entry name" value="ADH_Fe_C"/>
</dbReference>
<dbReference type="FunCoup" id="A0A0D2HTI1">
    <property type="interactions" value="283"/>
</dbReference>
<dbReference type="EMBL" id="AZAC01000014">
    <property type="protein sequence ID" value="KIX13813.1"/>
    <property type="molecule type" value="Genomic_DNA"/>
</dbReference>
<feature type="domain" description="Aldehyde dehydrogenase" evidence="5">
    <location>
        <begin position="14"/>
        <end position="481"/>
    </location>
</feature>
<dbReference type="FunFam" id="3.40.50.1970:FF:000003">
    <property type="entry name" value="Alcohol dehydrogenase, iron-containing"/>
    <property type="match status" value="1"/>
</dbReference>
<dbReference type="InterPro" id="IPR016161">
    <property type="entry name" value="Ald_DH/histidinol_DH"/>
</dbReference>